<evidence type="ECO:0000313" key="3">
    <source>
        <dbReference type="Proteomes" id="UP001183202"/>
    </source>
</evidence>
<dbReference type="EC" id="1.4.3.5" evidence="2"/>
<gene>
    <name evidence="2" type="ORF">RM445_28190</name>
</gene>
<evidence type="ECO:0000313" key="2">
    <source>
        <dbReference type="EMBL" id="MDT0353393.1"/>
    </source>
</evidence>
<sequence length="174" mass="19689">MAEQRPPQLPPRFDDIAEEFLRIVADTVICTTSTVDRRGRPRSRMLHPVFTVNAGQPVGWALTSRASAKARDLAQQPYACCSYWNPHQDVAIVDCRTAWVTDEAEKATVWDLFRDTPTPLGWGPEAMTAYGTSRWHNPLFTPLRLDPWRIRIVAGTEYPRGDLAGQVWQRSATP</sequence>
<dbReference type="Gene3D" id="2.30.110.10">
    <property type="entry name" value="Electron Transport, Fmn-binding Protein, Chain A"/>
    <property type="match status" value="1"/>
</dbReference>
<comment type="caution">
    <text evidence="2">The sequence shown here is derived from an EMBL/GenBank/DDBJ whole genome shotgun (WGS) entry which is preliminary data.</text>
</comment>
<dbReference type="EMBL" id="JAVREJ010000031">
    <property type="protein sequence ID" value="MDT0353393.1"/>
    <property type="molecule type" value="Genomic_DNA"/>
</dbReference>
<dbReference type="SUPFAM" id="SSF50475">
    <property type="entry name" value="FMN-binding split barrel"/>
    <property type="match status" value="1"/>
</dbReference>
<dbReference type="GO" id="GO:0004733">
    <property type="term" value="F:pyridoxamine phosphate oxidase activity"/>
    <property type="evidence" value="ECO:0007669"/>
    <property type="project" value="UniProtKB-EC"/>
</dbReference>
<keyword evidence="3" id="KW-1185">Reference proteome</keyword>
<dbReference type="InterPro" id="IPR011576">
    <property type="entry name" value="Pyridox_Oxase_N"/>
</dbReference>
<reference evidence="3" key="1">
    <citation type="submission" date="2023-07" db="EMBL/GenBank/DDBJ databases">
        <title>30 novel species of actinomycetes from the DSMZ collection.</title>
        <authorList>
            <person name="Nouioui I."/>
        </authorList>
    </citation>
    <scope>NUCLEOTIDE SEQUENCE [LARGE SCALE GENOMIC DNA]</scope>
    <source>
        <strain evidence="3">DSM 45834</strain>
    </source>
</reference>
<feature type="domain" description="Pyridoxamine 5'-phosphate oxidase N-terminal" evidence="1">
    <location>
        <begin position="17"/>
        <end position="113"/>
    </location>
</feature>
<proteinExistence type="predicted"/>
<evidence type="ECO:0000259" key="1">
    <source>
        <dbReference type="Pfam" id="PF01243"/>
    </source>
</evidence>
<dbReference type="Pfam" id="PF01243">
    <property type="entry name" value="PNPOx_N"/>
    <property type="match status" value="1"/>
</dbReference>
<dbReference type="EC" id="1.-.-.-" evidence="2"/>
<name>A0ABU2NK73_9PSEU</name>
<dbReference type="InterPro" id="IPR012349">
    <property type="entry name" value="Split_barrel_FMN-bd"/>
</dbReference>
<organism evidence="2 3">
    <name type="scientific">Pseudonocardia charpentierae</name>
    <dbReference type="NCBI Taxonomy" id="3075545"/>
    <lineage>
        <taxon>Bacteria</taxon>
        <taxon>Bacillati</taxon>
        <taxon>Actinomycetota</taxon>
        <taxon>Actinomycetes</taxon>
        <taxon>Pseudonocardiales</taxon>
        <taxon>Pseudonocardiaceae</taxon>
        <taxon>Pseudonocardia</taxon>
    </lineage>
</organism>
<keyword evidence="2" id="KW-0560">Oxidoreductase</keyword>
<dbReference type="RefSeq" id="WP_311559907.1">
    <property type="nucleotide sequence ID" value="NZ_JAVREJ010000031.1"/>
</dbReference>
<dbReference type="Proteomes" id="UP001183202">
    <property type="component" value="Unassembled WGS sequence"/>
</dbReference>
<protein>
    <submittedName>
        <fullName evidence="2">Pyridoxamine 5'-phosphate oxidase family protein</fullName>
        <ecNumber evidence="2">1.-.-.-</ecNumber>
        <ecNumber evidence="2">1.4.3.5</ecNumber>
    </submittedName>
</protein>
<accession>A0ABU2NK73</accession>